<dbReference type="EC" id="3.2.1.14" evidence="2"/>
<dbReference type="GO" id="GO:0000272">
    <property type="term" value="P:polysaccharide catabolic process"/>
    <property type="evidence" value="ECO:0007669"/>
    <property type="project" value="UniProtKB-KW"/>
</dbReference>
<dbReference type="InterPro" id="IPR001223">
    <property type="entry name" value="Glyco_hydro18_cat"/>
</dbReference>
<feature type="domain" description="GH18" evidence="13">
    <location>
        <begin position="27"/>
        <end position="326"/>
    </location>
</feature>
<comment type="similarity">
    <text evidence="9">Belongs to the glycosyl hydrolase 18 family. Chitinase class III subfamily.</text>
</comment>
<keyword evidence="3" id="KW-0147">Chitin-binding</keyword>
<dbReference type="Gene3D" id="3.20.20.80">
    <property type="entry name" value="Glycosidases"/>
    <property type="match status" value="1"/>
</dbReference>
<keyword evidence="15" id="KW-1185">Reference proteome</keyword>
<keyword evidence="8" id="KW-0624">Polysaccharide degradation</keyword>
<evidence type="ECO:0000256" key="5">
    <source>
        <dbReference type="ARBA" id="ARBA00023024"/>
    </source>
</evidence>
<proteinExistence type="inferred from homology"/>
<gene>
    <name evidence="14" type="ORF">BU23DRAFT_649351</name>
</gene>
<dbReference type="Pfam" id="PF00704">
    <property type="entry name" value="Glyco_hydro_18"/>
    <property type="match status" value="1"/>
</dbReference>
<dbReference type="InterPro" id="IPR017853">
    <property type="entry name" value="GH"/>
</dbReference>
<evidence type="ECO:0000256" key="9">
    <source>
        <dbReference type="ARBA" id="ARBA00025727"/>
    </source>
</evidence>
<dbReference type="PANTHER" id="PTHR45708:SF49">
    <property type="entry name" value="ENDOCHITINASE"/>
    <property type="match status" value="1"/>
</dbReference>
<feature type="signal peptide" evidence="12">
    <location>
        <begin position="1"/>
        <end position="19"/>
    </location>
</feature>
<protein>
    <recommendedName>
        <fullName evidence="2">chitinase</fullName>
        <ecNumber evidence="2">3.2.1.14</ecNumber>
    </recommendedName>
</protein>
<evidence type="ECO:0000256" key="8">
    <source>
        <dbReference type="ARBA" id="ARBA00023326"/>
    </source>
</evidence>
<keyword evidence="7 10" id="KW-0326">Glycosidase</keyword>
<evidence type="ECO:0000256" key="6">
    <source>
        <dbReference type="ARBA" id="ARBA00023277"/>
    </source>
</evidence>
<dbReference type="GO" id="GO:0008843">
    <property type="term" value="F:endochitinase activity"/>
    <property type="evidence" value="ECO:0007669"/>
    <property type="project" value="UniProtKB-EC"/>
</dbReference>
<evidence type="ECO:0000256" key="2">
    <source>
        <dbReference type="ARBA" id="ARBA00012729"/>
    </source>
</evidence>
<dbReference type="SUPFAM" id="SSF51445">
    <property type="entry name" value="(Trans)glycosidases"/>
    <property type="match status" value="1"/>
</dbReference>
<evidence type="ECO:0000256" key="12">
    <source>
        <dbReference type="SAM" id="SignalP"/>
    </source>
</evidence>
<dbReference type="PANTHER" id="PTHR45708">
    <property type="entry name" value="ENDOCHITINASE"/>
    <property type="match status" value="1"/>
</dbReference>
<keyword evidence="4 10" id="KW-0378">Hydrolase</keyword>
<evidence type="ECO:0000256" key="4">
    <source>
        <dbReference type="ARBA" id="ARBA00022801"/>
    </source>
</evidence>
<evidence type="ECO:0000256" key="1">
    <source>
        <dbReference type="ARBA" id="ARBA00000822"/>
    </source>
</evidence>
<dbReference type="InterPro" id="IPR045321">
    <property type="entry name" value="Cts1-like"/>
</dbReference>
<dbReference type="EMBL" id="ML976699">
    <property type="protein sequence ID" value="KAF1970668.1"/>
    <property type="molecule type" value="Genomic_DNA"/>
</dbReference>
<dbReference type="PROSITE" id="PS01095">
    <property type="entry name" value="GH18_1"/>
    <property type="match status" value="1"/>
</dbReference>
<evidence type="ECO:0000256" key="11">
    <source>
        <dbReference type="SAM" id="MobiDB-lite"/>
    </source>
</evidence>
<accession>A0A6A5V1B1</accession>
<dbReference type="Proteomes" id="UP000800036">
    <property type="component" value="Unassembled WGS sequence"/>
</dbReference>
<keyword evidence="12" id="KW-0732">Signal</keyword>
<dbReference type="CDD" id="cd02877">
    <property type="entry name" value="GH18_hevamine_XipI_class_III"/>
    <property type="match status" value="1"/>
</dbReference>
<dbReference type="GO" id="GO:0005576">
    <property type="term" value="C:extracellular region"/>
    <property type="evidence" value="ECO:0007669"/>
    <property type="project" value="TreeGrafter"/>
</dbReference>
<dbReference type="GO" id="GO:0008061">
    <property type="term" value="F:chitin binding"/>
    <property type="evidence" value="ECO:0007669"/>
    <property type="project" value="UniProtKB-KW"/>
</dbReference>
<evidence type="ECO:0000256" key="7">
    <source>
        <dbReference type="ARBA" id="ARBA00023295"/>
    </source>
</evidence>
<feature type="compositionally biased region" description="Polar residues" evidence="11">
    <location>
        <begin position="409"/>
        <end position="427"/>
    </location>
</feature>
<evidence type="ECO:0000256" key="3">
    <source>
        <dbReference type="ARBA" id="ARBA00022669"/>
    </source>
</evidence>
<organism evidence="14 15">
    <name type="scientific">Bimuria novae-zelandiae CBS 107.79</name>
    <dbReference type="NCBI Taxonomy" id="1447943"/>
    <lineage>
        <taxon>Eukaryota</taxon>
        <taxon>Fungi</taxon>
        <taxon>Dikarya</taxon>
        <taxon>Ascomycota</taxon>
        <taxon>Pezizomycotina</taxon>
        <taxon>Dothideomycetes</taxon>
        <taxon>Pleosporomycetidae</taxon>
        <taxon>Pleosporales</taxon>
        <taxon>Massarineae</taxon>
        <taxon>Didymosphaeriaceae</taxon>
        <taxon>Bimuria</taxon>
    </lineage>
</organism>
<feature type="region of interest" description="Disordered" evidence="11">
    <location>
        <begin position="399"/>
        <end position="427"/>
    </location>
</feature>
<dbReference type="PROSITE" id="PS51910">
    <property type="entry name" value="GH18_2"/>
    <property type="match status" value="1"/>
</dbReference>
<evidence type="ECO:0000313" key="15">
    <source>
        <dbReference type="Proteomes" id="UP000800036"/>
    </source>
</evidence>
<evidence type="ECO:0000259" key="13">
    <source>
        <dbReference type="PROSITE" id="PS51910"/>
    </source>
</evidence>
<keyword evidence="5" id="KW-0146">Chitin degradation</keyword>
<sequence>MGLLATVSVALAAAATIHAGYSAASKSKVVLYWGQNSAGQQSTQTRLSDYCADPNVDVLLLSFLLRFSGTGGQPVMNFANQGDRCTLFPGMETFRCPEIEADIKTCQAQGKTIMLSIGGDSYTEGGFISAAAATAGAEKTWAMFGPVQAGNSTLRPFGTAVLDGLDFDFEANVSNMATFGNRLHTLMNAAGGKQYYLSAAPQCPYPDWYNQDILNNVPMDWVNVQFYNNGCGASSYVPGATDQWNFNFNQWDAWAKASKNPSAKVLLGIPANTGAGRGYLSPSALQPVFQYSAKYSSFGGVMMWDASQAGTNPGFVASVKNLLRGLRKREMKWGDRKEDVLLAQLVTLLWTGRDSGLRACVRTTVWWTTAITARQRAVSARSVYVIIATKRPDRAKAPAVPPAFGCASPHQSSTDVFQPQTSERIRH</sequence>
<comment type="catalytic activity">
    <reaction evidence="1">
        <text>Random endo-hydrolysis of N-acetyl-beta-D-glucosaminide (1-&gt;4)-beta-linkages in chitin and chitodextrins.</text>
        <dbReference type="EC" id="3.2.1.14"/>
    </reaction>
</comment>
<dbReference type="OrthoDB" id="6020543at2759"/>
<dbReference type="AlphaFoldDB" id="A0A6A5V1B1"/>
<evidence type="ECO:0000313" key="14">
    <source>
        <dbReference type="EMBL" id="KAF1970668.1"/>
    </source>
</evidence>
<name>A0A6A5V1B1_9PLEO</name>
<dbReference type="InterPro" id="IPR001579">
    <property type="entry name" value="Glyco_hydro_18_chit_AS"/>
</dbReference>
<evidence type="ECO:0000256" key="10">
    <source>
        <dbReference type="RuleBase" id="RU000489"/>
    </source>
</evidence>
<dbReference type="GO" id="GO:0006032">
    <property type="term" value="P:chitin catabolic process"/>
    <property type="evidence" value="ECO:0007669"/>
    <property type="project" value="UniProtKB-KW"/>
</dbReference>
<dbReference type="InterPro" id="IPR050542">
    <property type="entry name" value="Glycosyl_Hydrlase18_Chitinase"/>
</dbReference>
<reference evidence="14" key="1">
    <citation type="journal article" date="2020" name="Stud. Mycol.">
        <title>101 Dothideomycetes genomes: a test case for predicting lifestyles and emergence of pathogens.</title>
        <authorList>
            <person name="Haridas S."/>
            <person name="Albert R."/>
            <person name="Binder M."/>
            <person name="Bloem J."/>
            <person name="Labutti K."/>
            <person name="Salamov A."/>
            <person name="Andreopoulos B."/>
            <person name="Baker S."/>
            <person name="Barry K."/>
            <person name="Bills G."/>
            <person name="Bluhm B."/>
            <person name="Cannon C."/>
            <person name="Castanera R."/>
            <person name="Culley D."/>
            <person name="Daum C."/>
            <person name="Ezra D."/>
            <person name="Gonzalez J."/>
            <person name="Henrissat B."/>
            <person name="Kuo A."/>
            <person name="Liang C."/>
            <person name="Lipzen A."/>
            <person name="Lutzoni F."/>
            <person name="Magnuson J."/>
            <person name="Mondo S."/>
            <person name="Nolan M."/>
            <person name="Ohm R."/>
            <person name="Pangilinan J."/>
            <person name="Park H.-J."/>
            <person name="Ramirez L."/>
            <person name="Alfaro M."/>
            <person name="Sun H."/>
            <person name="Tritt A."/>
            <person name="Yoshinaga Y."/>
            <person name="Zwiers L.-H."/>
            <person name="Turgeon B."/>
            <person name="Goodwin S."/>
            <person name="Spatafora J."/>
            <person name="Crous P."/>
            <person name="Grigoriev I."/>
        </authorList>
    </citation>
    <scope>NUCLEOTIDE SEQUENCE</scope>
    <source>
        <strain evidence="14">CBS 107.79</strain>
    </source>
</reference>
<keyword evidence="6" id="KW-0119">Carbohydrate metabolism</keyword>
<feature type="chain" id="PRO_5025334067" description="chitinase" evidence="12">
    <location>
        <begin position="20"/>
        <end position="427"/>
    </location>
</feature>